<evidence type="ECO:0000313" key="2">
    <source>
        <dbReference type="Proteomes" id="UP001335729"/>
    </source>
</evidence>
<evidence type="ECO:0000313" key="1">
    <source>
        <dbReference type="EMBL" id="MEE4024048.1"/>
    </source>
</evidence>
<reference evidence="1 2" key="1">
    <citation type="submission" date="2024-01" db="EMBL/GenBank/DDBJ databases">
        <title>Draft genome sequence of Gordonia sp. PKS22-38.</title>
        <authorList>
            <person name="Suphannarot A."/>
            <person name="Mingma R."/>
        </authorList>
    </citation>
    <scope>NUCLEOTIDE SEQUENCE [LARGE SCALE GENOMIC DNA]</scope>
    <source>
        <strain evidence="1 2">PKS22-38</strain>
    </source>
</reference>
<proteinExistence type="predicted"/>
<dbReference type="EMBL" id="JAZDUE010000010">
    <property type="protein sequence ID" value="MEE4024048.1"/>
    <property type="molecule type" value="Genomic_DNA"/>
</dbReference>
<evidence type="ECO:0008006" key="3">
    <source>
        <dbReference type="Google" id="ProtNLM"/>
    </source>
</evidence>
<dbReference type="Proteomes" id="UP001335729">
    <property type="component" value="Unassembled WGS sequence"/>
</dbReference>
<dbReference type="RefSeq" id="WP_330505440.1">
    <property type="nucleotide sequence ID" value="NZ_JAZDUE010000010.1"/>
</dbReference>
<name>A0ABU7MUP0_9ACTN</name>
<accession>A0ABU7MUP0</accession>
<protein>
    <recommendedName>
        <fullName evidence="3">Gluconate 2-dehydrogenase subunit 3</fullName>
    </recommendedName>
</protein>
<organism evidence="1 2">
    <name type="scientific">Gordonia prachuapensis</name>
    <dbReference type="NCBI Taxonomy" id="3115651"/>
    <lineage>
        <taxon>Bacteria</taxon>
        <taxon>Bacillati</taxon>
        <taxon>Actinomycetota</taxon>
        <taxon>Actinomycetes</taxon>
        <taxon>Mycobacteriales</taxon>
        <taxon>Gordoniaceae</taxon>
        <taxon>Gordonia</taxon>
    </lineage>
</organism>
<keyword evidence="2" id="KW-1185">Reference proteome</keyword>
<gene>
    <name evidence="1" type="ORF">V1Y59_13250</name>
</gene>
<sequence>MSNQATQQYYSADLSQADRETFAIVADALIPSYGDRPSASGADVPGRWIDDALTARPDLLAPLREVLAAFADAEPAMPAPAVFERLQALAPELVGAVGTLTAGAYFLNPEIRARIGYPGQEARTYNPGADLPYLDMLERVVERGEIYQPTVESAAATASP</sequence>
<comment type="caution">
    <text evidence="1">The sequence shown here is derived from an EMBL/GenBank/DDBJ whole genome shotgun (WGS) entry which is preliminary data.</text>
</comment>